<dbReference type="GO" id="GO:0007165">
    <property type="term" value="P:signal transduction"/>
    <property type="evidence" value="ECO:0007669"/>
    <property type="project" value="TreeGrafter"/>
</dbReference>
<dbReference type="RefSeq" id="WP_010480977.1">
    <property type="nucleotide sequence ID" value="NZ_AJLO02000042.1"/>
</dbReference>
<dbReference type="PANTHER" id="PTHR32060:SF22">
    <property type="entry name" value="CARBOXYL-TERMINAL-PROCESSING PEPTIDASE 3, CHLOROPLASTIC"/>
    <property type="match status" value="1"/>
</dbReference>
<dbReference type="InterPro" id="IPR004447">
    <property type="entry name" value="Peptidase_S41A"/>
</dbReference>
<evidence type="ECO:0000313" key="10">
    <source>
        <dbReference type="EMBL" id="KOE97457.1"/>
    </source>
</evidence>
<organism evidence="10 11">
    <name type="scientific">Stenotrophomonas geniculata N1</name>
    <dbReference type="NCBI Taxonomy" id="1167641"/>
    <lineage>
        <taxon>Bacteria</taxon>
        <taxon>Pseudomonadati</taxon>
        <taxon>Pseudomonadota</taxon>
        <taxon>Gammaproteobacteria</taxon>
        <taxon>Lysobacterales</taxon>
        <taxon>Lysobacteraceae</taxon>
        <taxon>Stenotrophomonas</taxon>
    </lineage>
</organism>
<evidence type="ECO:0000313" key="11">
    <source>
        <dbReference type="Proteomes" id="UP000036890"/>
    </source>
</evidence>
<dbReference type="GO" id="GO:0004175">
    <property type="term" value="F:endopeptidase activity"/>
    <property type="evidence" value="ECO:0007669"/>
    <property type="project" value="TreeGrafter"/>
</dbReference>
<dbReference type="GO" id="GO:0006508">
    <property type="term" value="P:proteolysis"/>
    <property type="evidence" value="ECO:0007669"/>
    <property type="project" value="UniProtKB-KW"/>
</dbReference>
<dbReference type="InterPro" id="IPR001478">
    <property type="entry name" value="PDZ"/>
</dbReference>
<dbReference type="SUPFAM" id="SSF52096">
    <property type="entry name" value="ClpP/crotonase"/>
    <property type="match status" value="1"/>
</dbReference>
<keyword evidence="6" id="KW-0175">Coiled coil</keyword>
<dbReference type="GO" id="GO:0008236">
    <property type="term" value="F:serine-type peptidase activity"/>
    <property type="evidence" value="ECO:0007669"/>
    <property type="project" value="UniProtKB-KW"/>
</dbReference>
<dbReference type="InterPro" id="IPR005151">
    <property type="entry name" value="Tail-specific_protease"/>
</dbReference>
<reference evidence="10 11" key="1">
    <citation type="journal article" date="2012" name="J. Bacteriol.">
        <title>Genome sequence of a novel nicotine-degrading strain, Pseudomonas geniculata N1.</title>
        <authorList>
            <person name="Tang H."/>
            <person name="Yu H."/>
            <person name="Tai C."/>
            <person name="Huang K."/>
            <person name="Liu Y."/>
            <person name="Wang L."/>
            <person name="Yao Y."/>
            <person name="Wu G."/>
            <person name="Xu P."/>
        </authorList>
    </citation>
    <scope>NUCLEOTIDE SEQUENCE [LARGE SCALE GENOMIC DNA]</scope>
    <source>
        <strain evidence="10 11">N1</strain>
    </source>
</reference>
<comment type="similarity">
    <text evidence="1 5">Belongs to the peptidase S41A family.</text>
</comment>
<dbReference type="AlphaFoldDB" id="A0A0L8A503"/>
<dbReference type="InterPro" id="IPR020992">
    <property type="entry name" value="Tail_Prtase_C"/>
</dbReference>
<dbReference type="EMBL" id="AJLO02000042">
    <property type="protein sequence ID" value="KOE97457.1"/>
    <property type="molecule type" value="Genomic_DNA"/>
</dbReference>
<dbReference type="FunFam" id="3.90.226.10:FF:000090">
    <property type="entry name" value="Tail-specific protease"/>
    <property type="match status" value="1"/>
</dbReference>
<dbReference type="Gene3D" id="3.90.226.10">
    <property type="entry name" value="2-enoyl-CoA Hydratase, Chain A, domain 1"/>
    <property type="match status" value="1"/>
</dbReference>
<evidence type="ECO:0000256" key="4">
    <source>
        <dbReference type="ARBA" id="ARBA00022825"/>
    </source>
</evidence>
<dbReference type="GeneID" id="86938046"/>
<dbReference type="Pfam" id="PF03572">
    <property type="entry name" value="Peptidase_S41"/>
    <property type="match status" value="1"/>
</dbReference>
<dbReference type="NCBIfam" id="TIGR00225">
    <property type="entry name" value="prc"/>
    <property type="match status" value="1"/>
</dbReference>
<keyword evidence="2 5" id="KW-0645">Protease</keyword>
<keyword evidence="3 5" id="KW-0378">Hydrolase</keyword>
<accession>A0A0L8A503</accession>
<dbReference type="InterPro" id="IPR036034">
    <property type="entry name" value="PDZ_sf"/>
</dbReference>
<feature type="signal peptide" evidence="8">
    <location>
        <begin position="1"/>
        <end position="21"/>
    </location>
</feature>
<evidence type="ECO:0000256" key="1">
    <source>
        <dbReference type="ARBA" id="ARBA00009179"/>
    </source>
</evidence>
<gene>
    <name evidence="10" type="ORF">W7K_20335</name>
</gene>
<evidence type="ECO:0000256" key="2">
    <source>
        <dbReference type="ARBA" id="ARBA00022670"/>
    </source>
</evidence>
<dbReference type="CDD" id="cd07560">
    <property type="entry name" value="Peptidase_S41_CPP"/>
    <property type="match status" value="1"/>
</dbReference>
<evidence type="ECO:0000259" key="9">
    <source>
        <dbReference type="PROSITE" id="PS50106"/>
    </source>
</evidence>
<dbReference type="Gene3D" id="2.30.42.10">
    <property type="match status" value="1"/>
</dbReference>
<feature type="domain" description="PDZ" evidence="9">
    <location>
        <begin position="246"/>
        <end position="309"/>
    </location>
</feature>
<dbReference type="Pfam" id="PF11818">
    <property type="entry name" value="DUF3340"/>
    <property type="match status" value="1"/>
</dbReference>
<sequence>MKFKAPAFLMALALVAPLALAAKADSPALPAAATADQVTTSKLVYGLLSDSRYAYRPRALDEATSKDVFKRYLETLDGGKQYFTQADVARFAPFEANISSAIRGGELEPAFQVFAVYKQRVGERVAYARKLLKQEPDFTTDERFEYDRKKVPWAASSAELDELWRKSVKNDWLRLKLAGKKPDDIRKTLDKRYATLEKSVNELKGEDVFQFFMNSYTSAVDPHTDYFTPRTAENFNQAMSLSLEGIGAQLQRQDDVVVIREIIAGGPAAVDGTLKPGDRIVGVGQGKSGLVEDVIGWRIDDVVAKIRGAKDTQVKLEFIPAAEGADGKHHTLVLTRQKVRLAEQAAKGETMTIPAANGEPARKVGVIKLPTFYQDFEGRRRNAADYASATRDVAKLLAGFKNDKLDGVVLDLRNNGGGSLDEAIELTGLFIEQGPVVQVRESGGRVTVNSDRNQGVAWDGPLAVLINRGSASASEIFAGAIQDYGRGLVIGETSFGKGTVQNIVDLDRWPSGETQRFGQVKLTIAQFFRISGSSTQHKGVVPDLAFPASVDATEFGESTYDNALPWTRIAAVPHTQYGNFAPLLPKLETRHDARIAADKEFQWWNEDVQQFRTEAAKKYISLNEATRRAERERQDTQRKERQAMRKELGLALDPLADDSNDDGLTGNERDIVKDAAREKAAEKRPDPLLRESASILADAVNLLASDRPLSAQVLPQSTGAGRWAD</sequence>
<keyword evidence="8" id="KW-0732">Signal</keyword>
<dbReference type="Pfam" id="PF17804">
    <property type="entry name" value="TSP_NTD"/>
    <property type="match status" value="1"/>
</dbReference>
<dbReference type="SMART" id="SM00245">
    <property type="entry name" value="TSPc"/>
    <property type="match status" value="1"/>
</dbReference>
<dbReference type="OrthoDB" id="9812068at2"/>
<proteinExistence type="inferred from homology"/>
<dbReference type="SMART" id="SM00228">
    <property type="entry name" value="PDZ"/>
    <property type="match status" value="1"/>
</dbReference>
<feature type="region of interest" description="Disordered" evidence="7">
    <location>
        <begin position="706"/>
        <end position="725"/>
    </location>
</feature>
<dbReference type="InterPro" id="IPR029045">
    <property type="entry name" value="ClpP/crotonase-like_dom_sf"/>
</dbReference>
<protein>
    <submittedName>
        <fullName evidence="10">Peptidase S41</fullName>
    </submittedName>
</protein>
<dbReference type="Pfam" id="PF00595">
    <property type="entry name" value="PDZ"/>
    <property type="match status" value="1"/>
</dbReference>
<keyword evidence="4 5" id="KW-0720">Serine protease</keyword>
<evidence type="ECO:0000256" key="6">
    <source>
        <dbReference type="SAM" id="Coils"/>
    </source>
</evidence>
<dbReference type="PANTHER" id="PTHR32060">
    <property type="entry name" value="TAIL-SPECIFIC PROTEASE"/>
    <property type="match status" value="1"/>
</dbReference>
<dbReference type="InterPro" id="IPR040573">
    <property type="entry name" value="TSP_N"/>
</dbReference>
<evidence type="ECO:0000256" key="3">
    <source>
        <dbReference type="ARBA" id="ARBA00022801"/>
    </source>
</evidence>
<feature type="coiled-coil region" evidence="6">
    <location>
        <begin position="619"/>
        <end position="646"/>
    </location>
</feature>
<feature type="region of interest" description="Disordered" evidence="7">
    <location>
        <begin position="648"/>
        <end position="667"/>
    </location>
</feature>
<dbReference type="SUPFAM" id="SSF50156">
    <property type="entry name" value="PDZ domain-like"/>
    <property type="match status" value="1"/>
</dbReference>
<name>A0A0L8A503_9GAMM</name>
<evidence type="ECO:0000256" key="7">
    <source>
        <dbReference type="SAM" id="MobiDB-lite"/>
    </source>
</evidence>
<feature type="chain" id="PRO_5005579850" evidence="8">
    <location>
        <begin position="22"/>
        <end position="725"/>
    </location>
</feature>
<evidence type="ECO:0000256" key="5">
    <source>
        <dbReference type="RuleBase" id="RU004404"/>
    </source>
</evidence>
<dbReference type="Proteomes" id="UP000036890">
    <property type="component" value="Unassembled WGS sequence"/>
</dbReference>
<evidence type="ECO:0000256" key="8">
    <source>
        <dbReference type="SAM" id="SignalP"/>
    </source>
</evidence>
<dbReference type="PROSITE" id="PS50106">
    <property type="entry name" value="PDZ"/>
    <property type="match status" value="1"/>
</dbReference>
<dbReference type="GO" id="GO:0030288">
    <property type="term" value="C:outer membrane-bounded periplasmic space"/>
    <property type="evidence" value="ECO:0007669"/>
    <property type="project" value="TreeGrafter"/>
</dbReference>
<dbReference type="CDD" id="cd06782">
    <property type="entry name" value="cpPDZ_CPP-like"/>
    <property type="match status" value="1"/>
</dbReference>
<comment type="caution">
    <text evidence="10">The sequence shown here is derived from an EMBL/GenBank/DDBJ whole genome shotgun (WGS) entry which is preliminary data.</text>
</comment>